<feature type="domain" description="DUF6532" evidence="2">
    <location>
        <begin position="268"/>
        <end position="468"/>
    </location>
</feature>
<comment type="caution">
    <text evidence="3">The sequence shown here is derived from an EMBL/GenBank/DDBJ whole genome shotgun (WGS) entry which is preliminary data.</text>
</comment>
<dbReference type="EMBL" id="JABBWK010000124">
    <property type="protein sequence ID" value="KAG1891714.1"/>
    <property type="molecule type" value="Genomic_DNA"/>
</dbReference>
<dbReference type="InterPro" id="IPR045341">
    <property type="entry name" value="DUF6532"/>
</dbReference>
<dbReference type="AlphaFoldDB" id="A0AAD4DRV1"/>
<dbReference type="Proteomes" id="UP001195769">
    <property type="component" value="Unassembled WGS sequence"/>
</dbReference>
<evidence type="ECO:0000313" key="3">
    <source>
        <dbReference type="EMBL" id="KAG1891714.1"/>
    </source>
</evidence>
<dbReference type="RefSeq" id="XP_041218190.1">
    <property type="nucleotide sequence ID" value="XM_041368493.1"/>
</dbReference>
<feature type="region of interest" description="Disordered" evidence="1">
    <location>
        <begin position="1"/>
        <end position="149"/>
    </location>
</feature>
<evidence type="ECO:0000313" key="4">
    <source>
        <dbReference type="Proteomes" id="UP001195769"/>
    </source>
</evidence>
<dbReference type="GeneID" id="64662791"/>
<evidence type="ECO:0000259" key="2">
    <source>
        <dbReference type="Pfam" id="PF20149"/>
    </source>
</evidence>
<feature type="compositionally biased region" description="Basic and acidic residues" evidence="1">
    <location>
        <begin position="8"/>
        <end position="18"/>
    </location>
</feature>
<gene>
    <name evidence="3" type="ORF">F5891DRAFT_1197478</name>
</gene>
<feature type="compositionally biased region" description="Low complexity" evidence="1">
    <location>
        <begin position="57"/>
        <end position="68"/>
    </location>
</feature>
<evidence type="ECO:0000256" key="1">
    <source>
        <dbReference type="SAM" id="MobiDB-lite"/>
    </source>
</evidence>
<protein>
    <recommendedName>
        <fullName evidence="2">DUF6532 domain-containing protein</fullName>
    </recommendedName>
</protein>
<keyword evidence="4" id="KW-1185">Reference proteome</keyword>
<organism evidence="3 4">
    <name type="scientific">Suillus fuscotomentosus</name>
    <dbReference type="NCBI Taxonomy" id="1912939"/>
    <lineage>
        <taxon>Eukaryota</taxon>
        <taxon>Fungi</taxon>
        <taxon>Dikarya</taxon>
        <taxon>Basidiomycota</taxon>
        <taxon>Agaricomycotina</taxon>
        <taxon>Agaricomycetes</taxon>
        <taxon>Agaricomycetidae</taxon>
        <taxon>Boletales</taxon>
        <taxon>Suillineae</taxon>
        <taxon>Suillaceae</taxon>
        <taxon>Suillus</taxon>
    </lineage>
</organism>
<name>A0AAD4DRV1_9AGAM</name>
<feature type="compositionally biased region" description="Acidic residues" evidence="1">
    <location>
        <begin position="85"/>
        <end position="94"/>
    </location>
</feature>
<proteinExistence type="predicted"/>
<sequence length="518" mass="57069">MTLPQQDQEARGAKKKAIENTVWKQDKPRRKNATATSGQDRPAPKKRTGASPAPTPSRNSSSNGKSNRTVASRKPSTLKRHCDMVESDTDDDLLEAPLMVEDVALPKDEDEQSADSDASLPRDKPSQDGLLTDSDGNKSSATDSEDEDLAVMRLSDEVVSVITNKQQVVSKSRGTSKAELARDRKQAVETPTWANLDVECAVSESIEDPSTGGDSSEFQLSDNEGTALTRKLTSDTKPRSIASLIKTESGKVKLLDQNLETRKVLQSAIVEVKCHLYFANSYPELVDKNQVALQALIVVAKKRGAHSIKERLQSDKWYASQLGSLSLTIYEVDARVPILCHELKEDACVHADGYFRLGHTNTGKAAINNEASPIGKKPYQGELLIFLIYRQLFHSSKSIAIKFVEHFIEIANNKGQRPEVPIPLLALVATAVYAALLWKSQGSSSKFNFTGNLFSETYNYHVRFLEKLKKDAPAKFHCMMADIYEAAQKLRYSGAAAGGHAAELEAFELLDLNNMEEE</sequence>
<reference evidence="3" key="1">
    <citation type="journal article" date="2020" name="New Phytol.">
        <title>Comparative genomics reveals dynamic genome evolution in host specialist ectomycorrhizal fungi.</title>
        <authorList>
            <person name="Lofgren L.A."/>
            <person name="Nguyen N.H."/>
            <person name="Vilgalys R."/>
            <person name="Ruytinx J."/>
            <person name="Liao H.L."/>
            <person name="Branco S."/>
            <person name="Kuo A."/>
            <person name="LaButti K."/>
            <person name="Lipzen A."/>
            <person name="Andreopoulos W."/>
            <person name="Pangilinan J."/>
            <person name="Riley R."/>
            <person name="Hundley H."/>
            <person name="Na H."/>
            <person name="Barry K."/>
            <person name="Grigoriev I.V."/>
            <person name="Stajich J.E."/>
            <person name="Kennedy P.G."/>
        </authorList>
    </citation>
    <scope>NUCLEOTIDE SEQUENCE</scope>
    <source>
        <strain evidence="3">FC203</strain>
    </source>
</reference>
<dbReference type="Pfam" id="PF20149">
    <property type="entry name" value="DUF6532"/>
    <property type="match status" value="1"/>
</dbReference>
<accession>A0AAD4DRV1</accession>